<keyword evidence="2" id="KW-1185">Reference proteome</keyword>
<sequence>MADRSIEKEKLLIKLTDIHDQLEELEFALEASFSELRKNLNKEEQDKLAVSKQKLSMLEIKLNENSIGEEINRTPIVSQSLNLEMGY</sequence>
<name>A0ABS8QJQ3_9BACI</name>
<evidence type="ECO:0000313" key="1">
    <source>
        <dbReference type="EMBL" id="MCD4839322.1"/>
    </source>
</evidence>
<organism evidence="1 2">
    <name type="scientific">Neobacillus sedimentimangrovi</name>
    <dbReference type="NCBI Taxonomy" id="2699460"/>
    <lineage>
        <taxon>Bacteria</taxon>
        <taxon>Bacillati</taxon>
        <taxon>Bacillota</taxon>
        <taxon>Bacilli</taxon>
        <taxon>Bacillales</taxon>
        <taxon>Bacillaceae</taxon>
        <taxon>Neobacillus</taxon>
    </lineage>
</organism>
<dbReference type="EMBL" id="JAJODE010000027">
    <property type="protein sequence ID" value="MCD4839322.1"/>
    <property type="molecule type" value="Genomic_DNA"/>
</dbReference>
<reference evidence="1 2" key="1">
    <citation type="journal article" date="2023" name="Antonie Van Leeuwenhoek">
        <title>Unveiling the genomic potential of a novel thermostable glycoside hydrolases producing Neobacillus sedimentimangrovi UE25.</title>
        <authorList>
            <person name="Ejaz U."/>
            <person name="Saleem F."/>
            <person name="Rashid R."/>
            <person name="Hasan K.A."/>
            <person name="Syed M.N."/>
            <person name="Sohail M."/>
        </authorList>
    </citation>
    <scope>NUCLEOTIDE SEQUENCE [LARGE SCALE GENOMIC DNA]</scope>
    <source>
        <strain evidence="1 2">UE25</strain>
    </source>
</reference>
<accession>A0ABS8QJQ3</accession>
<protein>
    <submittedName>
        <fullName evidence="1">Uncharacterized protein</fullName>
    </submittedName>
</protein>
<gene>
    <name evidence="1" type="ORF">LRS37_10605</name>
</gene>
<proteinExistence type="predicted"/>
<dbReference type="RefSeq" id="WP_163183560.1">
    <property type="nucleotide sequence ID" value="NZ_JAAFZF010000022.1"/>
</dbReference>
<evidence type="ECO:0000313" key="2">
    <source>
        <dbReference type="Proteomes" id="UP001162836"/>
    </source>
</evidence>
<dbReference type="Proteomes" id="UP001162836">
    <property type="component" value="Unassembled WGS sequence"/>
</dbReference>
<comment type="caution">
    <text evidence="1">The sequence shown here is derived from an EMBL/GenBank/DDBJ whole genome shotgun (WGS) entry which is preliminary data.</text>
</comment>